<dbReference type="CDD" id="cd00143">
    <property type="entry name" value="PP2Cc"/>
    <property type="match status" value="1"/>
</dbReference>
<organism evidence="7">
    <name type="scientific">Hirondellea gigas</name>
    <dbReference type="NCBI Taxonomy" id="1518452"/>
    <lineage>
        <taxon>Eukaryota</taxon>
        <taxon>Metazoa</taxon>
        <taxon>Ecdysozoa</taxon>
        <taxon>Arthropoda</taxon>
        <taxon>Crustacea</taxon>
        <taxon>Multicrustacea</taxon>
        <taxon>Malacostraca</taxon>
        <taxon>Eumalacostraca</taxon>
        <taxon>Peracarida</taxon>
        <taxon>Amphipoda</taxon>
        <taxon>Amphilochidea</taxon>
        <taxon>Lysianassida</taxon>
        <taxon>Lysianassidira</taxon>
        <taxon>Lysianassoidea</taxon>
        <taxon>Lysianassidae</taxon>
        <taxon>Hirondellea</taxon>
    </lineage>
</organism>
<dbReference type="GO" id="GO:0004722">
    <property type="term" value="F:protein serine/threonine phosphatase activity"/>
    <property type="evidence" value="ECO:0007669"/>
    <property type="project" value="InterPro"/>
</dbReference>
<evidence type="ECO:0000256" key="5">
    <source>
        <dbReference type="SAM" id="MobiDB-lite"/>
    </source>
</evidence>
<comment type="similarity">
    <text evidence="4">Belongs to the PP2C family.</text>
</comment>
<accession>A0A6A7G5I0</accession>
<dbReference type="PANTHER" id="PTHR13832:SF847">
    <property type="entry name" value="PHOSPHATASE 2C, PUTATIVE-RELATED"/>
    <property type="match status" value="1"/>
</dbReference>
<evidence type="ECO:0000259" key="6">
    <source>
        <dbReference type="PROSITE" id="PS51746"/>
    </source>
</evidence>
<evidence type="ECO:0000256" key="1">
    <source>
        <dbReference type="ARBA" id="ARBA00022723"/>
    </source>
</evidence>
<keyword evidence="2 4" id="KW-0378">Hydrolase</keyword>
<feature type="region of interest" description="Disordered" evidence="5">
    <location>
        <begin position="441"/>
        <end position="522"/>
    </location>
</feature>
<evidence type="ECO:0000256" key="3">
    <source>
        <dbReference type="ARBA" id="ARBA00022912"/>
    </source>
</evidence>
<sequence>MGILPSALNSKSLSRNGCDFVRVGTASMQGCRIHQEDAHRVVLNLPNHPAYAFYGVFDGHGGGEASKFVQKHLIHRLDELDEFTDEKLKDCFRTLDRKFVADENSAIREHGTTCVCCLVERIPAEEKGDQFNITCVNLGDSRSLLLRNDDSWIPLSEDHKPTNDIERERILQAKGSVQSARVDGNLAVSRAFGDWSLKCNADLEPDEQKVSCIPDITRAKSRYGDILFLSCDGIYEHLSNAQVVNIIRQNYDLEHPDPAKTLTELFESSLDSGSTDNMTGVLAHFIDGSDYQWGDQYVPGPLYQNQGDSAFLDAYLKDAEGHIDSQEFLRLIAYHQDLKEMPDSKNHNLKMRIKQLDPLSLSIEDFSTLNNALHSAIIIKPAHIESLKGLGITNASKAVSYFDDNEDATWRDIGISEFAETHMRALLSVWTDLPDEMLPELPSVPLARPMDDSDSDSSDDDLTFAPMSSTPTASVEVVVNGEMVPAENVNVDKGEQDDEDGINPTERREAEADDLPSSDVDI</sequence>
<dbReference type="Gene3D" id="3.60.40.10">
    <property type="entry name" value="PPM-type phosphatase domain"/>
    <property type="match status" value="1"/>
</dbReference>
<proteinExistence type="evidence at transcript level"/>
<keyword evidence="1" id="KW-0479">Metal-binding</keyword>
<dbReference type="InterPro" id="IPR036457">
    <property type="entry name" value="PPM-type-like_dom_sf"/>
</dbReference>
<dbReference type="InterPro" id="IPR001932">
    <property type="entry name" value="PPM-type_phosphatase-like_dom"/>
</dbReference>
<dbReference type="Pfam" id="PF00481">
    <property type="entry name" value="PP2C"/>
    <property type="match status" value="1"/>
</dbReference>
<dbReference type="GO" id="GO:0046872">
    <property type="term" value="F:metal ion binding"/>
    <property type="evidence" value="ECO:0007669"/>
    <property type="project" value="UniProtKB-KW"/>
</dbReference>
<dbReference type="InterPro" id="IPR000222">
    <property type="entry name" value="PP2C_BS"/>
</dbReference>
<dbReference type="PROSITE" id="PS51746">
    <property type="entry name" value="PPM_2"/>
    <property type="match status" value="1"/>
</dbReference>
<dbReference type="EMBL" id="IACT01006575">
    <property type="protein sequence ID" value="LAC25704.1"/>
    <property type="molecule type" value="mRNA"/>
</dbReference>
<evidence type="ECO:0000256" key="2">
    <source>
        <dbReference type="ARBA" id="ARBA00022801"/>
    </source>
</evidence>
<feature type="domain" description="PPM-type phosphatase" evidence="6">
    <location>
        <begin position="22"/>
        <end position="285"/>
    </location>
</feature>
<dbReference type="SMART" id="SM00331">
    <property type="entry name" value="PP2C_SIG"/>
    <property type="match status" value="1"/>
</dbReference>
<dbReference type="AlphaFoldDB" id="A0A6A7G5I0"/>
<keyword evidence="3 4" id="KW-0904">Protein phosphatase</keyword>
<evidence type="ECO:0000313" key="7">
    <source>
        <dbReference type="EMBL" id="LAC25704.1"/>
    </source>
</evidence>
<protein>
    <recommendedName>
        <fullName evidence="6">PPM-type phosphatase domain-containing protein</fullName>
    </recommendedName>
</protein>
<dbReference type="SMART" id="SM00332">
    <property type="entry name" value="PP2Cc"/>
    <property type="match status" value="1"/>
</dbReference>
<dbReference type="InterPro" id="IPR015655">
    <property type="entry name" value="PP2C"/>
</dbReference>
<dbReference type="SUPFAM" id="SSF81606">
    <property type="entry name" value="PP2C-like"/>
    <property type="match status" value="1"/>
</dbReference>
<feature type="compositionally biased region" description="Acidic residues" evidence="5">
    <location>
        <begin position="511"/>
        <end position="522"/>
    </location>
</feature>
<reference evidence="7" key="1">
    <citation type="submission" date="2017-11" db="EMBL/GenBank/DDBJ databases">
        <title>The sensing device of the deep-sea amphipod.</title>
        <authorList>
            <person name="Kobayashi H."/>
            <person name="Nagahama T."/>
            <person name="Arai W."/>
            <person name="Sasagawa Y."/>
            <person name="Umeda M."/>
            <person name="Hayashi T."/>
            <person name="Nikaido I."/>
            <person name="Watanabe H."/>
            <person name="Oguri K."/>
            <person name="Kitazato H."/>
            <person name="Fujioka K."/>
            <person name="Kido Y."/>
            <person name="Takami H."/>
        </authorList>
    </citation>
    <scope>NUCLEOTIDE SEQUENCE</scope>
    <source>
        <tissue evidence="7">Whole body</tissue>
    </source>
</reference>
<feature type="compositionally biased region" description="Acidic residues" evidence="5">
    <location>
        <begin position="452"/>
        <end position="462"/>
    </location>
</feature>
<evidence type="ECO:0000256" key="4">
    <source>
        <dbReference type="RuleBase" id="RU003465"/>
    </source>
</evidence>
<dbReference type="PANTHER" id="PTHR13832">
    <property type="entry name" value="PROTEIN PHOSPHATASE 2C"/>
    <property type="match status" value="1"/>
</dbReference>
<dbReference type="PROSITE" id="PS01032">
    <property type="entry name" value="PPM_1"/>
    <property type="match status" value="1"/>
</dbReference>
<name>A0A6A7G5I0_9CRUS</name>